<feature type="domain" description="Secretion system C-terminal sorting" evidence="2">
    <location>
        <begin position="493"/>
        <end position="580"/>
    </location>
</feature>
<dbReference type="InterPro" id="IPR036278">
    <property type="entry name" value="Sialidase_sf"/>
</dbReference>
<dbReference type="EMBL" id="MEUM01000074">
    <property type="protein sequence ID" value="OGC42281.1"/>
    <property type="molecule type" value="Genomic_DNA"/>
</dbReference>
<dbReference type="Pfam" id="PF18962">
    <property type="entry name" value="Por_Secre_tail"/>
    <property type="match status" value="1"/>
</dbReference>
<sequence>MQGNYNKKNKIVNDQFSRVGKRLFINIFLTLNMFAVIHEKNYNWSTEENMNMFLMFLVYMLTSTTTIADNAGIRRGKNYIDDGRTNKQSHFALPAFNGAAVLIDSSGNGYSAWTQTQECLAYNPTIGGLQFVCRGYSIPTGILNVHRTDSIFSYWIHDPAVYNQEYGPARYPHSINSGYLCFPVLPGLMIAMQLGGAIEDIGPGDLDVYRVIGTQVANSNMLFIGCDQNNEIIFRLMTPDLQTPVNQGTIAYDCGLIGFDYNDTLGYIFYCDDSLNIYYRRINASGGFSPESIYNMVWPEPYTINVTLLTQCAVTDSGKPILVFDNLNGEDPTYPCSSKVYVSIASGQPCIEVSNSSHCFYPTITASGNYVIVLFHSARSNSGQDSLAWFDLKAAVSPTQGQTWSNVINLTNMLTSRPGLAQLSKRFAANLGRFYYFYGINMVNNHDPIWHCWRDPQGLDPHAWYVGWHEIETGITEEQKHDVGAQNAMLTAYPNPFSKQTTIHYELRTRNYEEKDKTPTIRIYDASGRLVKQFTQLPNDQLRNYQINWDGKDDSGRDIPPGVYFVKLQGENLADIDKMIKVK</sequence>
<dbReference type="SUPFAM" id="SSF50939">
    <property type="entry name" value="Sialidases"/>
    <property type="match status" value="1"/>
</dbReference>
<evidence type="ECO:0000313" key="3">
    <source>
        <dbReference type="EMBL" id="OGC42281.1"/>
    </source>
</evidence>
<name>A0A1F4UBJ2_UNCW3</name>
<dbReference type="AlphaFoldDB" id="A0A1F4UBJ2"/>
<evidence type="ECO:0000256" key="1">
    <source>
        <dbReference type="SAM" id="Phobius"/>
    </source>
</evidence>
<keyword evidence="1" id="KW-1133">Transmembrane helix</keyword>
<keyword evidence="1" id="KW-0472">Membrane</keyword>
<dbReference type="Proteomes" id="UP000177025">
    <property type="component" value="Unassembled WGS sequence"/>
</dbReference>
<dbReference type="Gene3D" id="2.60.40.4070">
    <property type="match status" value="1"/>
</dbReference>
<feature type="transmembrane region" description="Helical" evidence="1">
    <location>
        <begin position="50"/>
        <end position="68"/>
    </location>
</feature>
<dbReference type="NCBIfam" id="TIGR04183">
    <property type="entry name" value="Por_Secre_tail"/>
    <property type="match status" value="1"/>
</dbReference>
<evidence type="ECO:0000259" key="2">
    <source>
        <dbReference type="Pfam" id="PF18962"/>
    </source>
</evidence>
<gene>
    <name evidence="3" type="ORF">A2Y85_02995</name>
</gene>
<proteinExistence type="predicted"/>
<reference evidence="3 4" key="1">
    <citation type="journal article" date="2016" name="Nat. Commun.">
        <title>Thousands of microbial genomes shed light on interconnected biogeochemical processes in an aquifer system.</title>
        <authorList>
            <person name="Anantharaman K."/>
            <person name="Brown C.T."/>
            <person name="Hug L.A."/>
            <person name="Sharon I."/>
            <person name="Castelle C.J."/>
            <person name="Probst A.J."/>
            <person name="Thomas B.C."/>
            <person name="Singh A."/>
            <person name="Wilkins M.J."/>
            <person name="Karaoz U."/>
            <person name="Brodie E.L."/>
            <person name="Williams K.H."/>
            <person name="Hubbard S.S."/>
            <person name="Banfield J.F."/>
        </authorList>
    </citation>
    <scope>NUCLEOTIDE SEQUENCE [LARGE SCALE GENOMIC DNA]</scope>
</reference>
<accession>A0A1F4UBJ2</accession>
<evidence type="ECO:0000313" key="4">
    <source>
        <dbReference type="Proteomes" id="UP000177025"/>
    </source>
</evidence>
<dbReference type="InterPro" id="IPR026444">
    <property type="entry name" value="Secre_tail"/>
</dbReference>
<feature type="transmembrane region" description="Helical" evidence="1">
    <location>
        <begin position="21"/>
        <end position="38"/>
    </location>
</feature>
<organism evidence="3 4">
    <name type="scientific">candidate division WOR-3 bacterium RBG_13_43_14</name>
    <dbReference type="NCBI Taxonomy" id="1802590"/>
    <lineage>
        <taxon>Bacteria</taxon>
        <taxon>Bacteria division WOR-3</taxon>
    </lineage>
</organism>
<protein>
    <recommendedName>
        <fullName evidence="2">Secretion system C-terminal sorting domain-containing protein</fullName>
    </recommendedName>
</protein>
<comment type="caution">
    <text evidence="3">The sequence shown here is derived from an EMBL/GenBank/DDBJ whole genome shotgun (WGS) entry which is preliminary data.</text>
</comment>
<keyword evidence="1" id="KW-0812">Transmembrane</keyword>